<proteinExistence type="predicted"/>
<evidence type="ECO:0000256" key="2">
    <source>
        <dbReference type="ARBA" id="ARBA00022475"/>
    </source>
</evidence>
<keyword evidence="5" id="KW-0378">Hydrolase</keyword>
<dbReference type="InterPro" id="IPR017540">
    <property type="entry name" value="Exosortase-1"/>
</dbReference>
<dbReference type="InterPro" id="IPR019127">
    <property type="entry name" value="Exosortase"/>
</dbReference>
<dbReference type="NCBIfam" id="TIGR04178">
    <property type="entry name" value="exo_archaeo"/>
    <property type="match status" value="1"/>
</dbReference>
<dbReference type="GO" id="GO:0006508">
    <property type="term" value="P:proteolysis"/>
    <property type="evidence" value="ECO:0007669"/>
    <property type="project" value="UniProtKB-KW"/>
</dbReference>
<feature type="transmembrane region" description="Helical" evidence="8">
    <location>
        <begin position="127"/>
        <end position="145"/>
    </location>
</feature>
<keyword evidence="4 8" id="KW-0812">Transmembrane</keyword>
<evidence type="ECO:0000256" key="7">
    <source>
        <dbReference type="ARBA" id="ARBA00023136"/>
    </source>
</evidence>
<comment type="subcellular location">
    <subcellularLocation>
        <location evidence="1">Cell membrane</location>
        <topology evidence="1">Multi-pass membrane protein</topology>
    </subcellularLocation>
</comment>
<dbReference type="NCBIfam" id="TIGR02602">
    <property type="entry name" value="8TM_EpsH"/>
    <property type="match status" value="1"/>
</dbReference>
<gene>
    <name evidence="9" type="ORF">MSL71_19770</name>
</gene>
<organism evidence="9 10">
    <name type="scientific">Desulfoluna butyratoxydans</name>
    <dbReference type="NCBI Taxonomy" id="231438"/>
    <lineage>
        <taxon>Bacteria</taxon>
        <taxon>Pseudomonadati</taxon>
        <taxon>Thermodesulfobacteriota</taxon>
        <taxon>Desulfobacteria</taxon>
        <taxon>Desulfobacterales</taxon>
        <taxon>Desulfolunaceae</taxon>
        <taxon>Desulfoluna</taxon>
    </lineage>
</organism>
<evidence type="ECO:0000256" key="5">
    <source>
        <dbReference type="ARBA" id="ARBA00022801"/>
    </source>
</evidence>
<reference evidence="9 10" key="1">
    <citation type="submission" date="2019-03" db="EMBL/GenBank/DDBJ databases">
        <authorList>
            <person name="Nijsse B."/>
        </authorList>
    </citation>
    <scope>NUCLEOTIDE SEQUENCE [LARGE SCALE GENOMIC DNA]</scope>
    <source>
        <strain evidence="9">Desulfoluna butyratoxydans MSL71</strain>
    </source>
</reference>
<evidence type="ECO:0000256" key="3">
    <source>
        <dbReference type="ARBA" id="ARBA00022670"/>
    </source>
</evidence>
<sequence length="282" mass="30682">MHTFLHRLTQTNPKAVGFAYGALFVASFGFLYLGTLTELTTDWSTNPNFSHGYLVPLISGFLVWRDKERLRALPVTPWNLGLAVLGGGLLLFWVGTIGAELFVMRCSMLITLAGVILFCLGRQWARALAVPLCYLMFMIPLPTIIWNKIAFPLQLMAASGAAQALSLLGVPVFREGNVLQLATTTLEVVDACSGLRSLMSLLALGAAFAFLSSLSPWKKWVLFLSSVPIAVLVNVVRLTTTGLLAVYVSPETAKGTMHDLSGLVAFGGALFFLYFVNQCLDR</sequence>
<feature type="transmembrane region" description="Helical" evidence="8">
    <location>
        <begin position="220"/>
        <end position="248"/>
    </location>
</feature>
<dbReference type="InterPro" id="IPR026392">
    <property type="entry name" value="Exo/Archaeosortase_dom"/>
</dbReference>
<feature type="transmembrane region" description="Helical" evidence="8">
    <location>
        <begin position="15"/>
        <end position="36"/>
    </location>
</feature>
<accession>A0A4U8YKZ0</accession>
<evidence type="ECO:0000256" key="4">
    <source>
        <dbReference type="ARBA" id="ARBA00022692"/>
    </source>
</evidence>
<evidence type="ECO:0000256" key="1">
    <source>
        <dbReference type="ARBA" id="ARBA00004651"/>
    </source>
</evidence>
<protein>
    <submittedName>
        <fullName evidence="9">Exosortase epsh</fullName>
    </submittedName>
</protein>
<keyword evidence="10" id="KW-1185">Reference proteome</keyword>
<dbReference type="Proteomes" id="UP000507962">
    <property type="component" value="Unassembled WGS sequence"/>
</dbReference>
<dbReference type="GO" id="GO:0005886">
    <property type="term" value="C:plasma membrane"/>
    <property type="evidence" value="ECO:0007669"/>
    <property type="project" value="UniProtKB-SubCell"/>
</dbReference>
<keyword evidence="2" id="KW-1003">Cell membrane</keyword>
<feature type="transmembrane region" description="Helical" evidence="8">
    <location>
        <begin position="101"/>
        <end position="120"/>
    </location>
</feature>
<dbReference type="EMBL" id="CAADHO010000003">
    <property type="protein sequence ID" value="VFQ44331.1"/>
    <property type="molecule type" value="Genomic_DNA"/>
</dbReference>
<evidence type="ECO:0000256" key="6">
    <source>
        <dbReference type="ARBA" id="ARBA00022989"/>
    </source>
</evidence>
<evidence type="ECO:0000313" key="10">
    <source>
        <dbReference type="Proteomes" id="UP000507962"/>
    </source>
</evidence>
<dbReference type="GO" id="GO:0008233">
    <property type="term" value="F:peptidase activity"/>
    <property type="evidence" value="ECO:0007669"/>
    <property type="project" value="UniProtKB-KW"/>
</dbReference>
<dbReference type="InterPro" id="IPR013426">
    <property type="entry name" value="EpsH-like"/>
</dbReference>
<dbReference type="AlphaFoldDB" id="A0A4U8YKZ0"/>
<dbReference type="Pfam" id="PF09721">
    <property type="entry name" value="Exosortase_EpsH"/>
    <property type="match status" value="1"/>
</dbReference>
<keyword evidence="7 8" id="KW-0472">Membrane</keyword>
<feature type="transmembrane region" description="Helical" evidence="8">
    <location>
        <begin position="260"/>
        <end position="276"/>
    </location>
</feature>
<keyword evidence="3" id="KW-0645">Protease</keyword>
<evidence type="ECO:0000313" key="9">
    <source>
        <dbReference type="EMBL" id="VFQ44331.1"/>
    </source>
</evidence>
<feature type="transmembrane region" description="Helical" evidence="8">
    <location>
        <begin position="76"/>
        <end position="95"/>
    </location>
</feature>
<evidence type="ECO:0000256" key="8">
    <source>
        <dbReference type="SAM" id="Phobius"/>
    </source>
</evidence>
<name>A0A4U8YKZ0_9BACT</name>
<dbReference type="NCBIfam" id="TIGR03109">
    <property type="entry name" value="exosort_XrtA"/>
    <property type="match status" value="1"/>
</dbReference>
<keyword evidence="6 8" id="KW-1133">Transmembrane helix</keyword>
<feature type="transmembrane region" description="Helical" evidence="8">
    <location>
        <begin position="194"/>
        <end position="214"/>
    </location>
</feature>
<dbReference type="RefSeq" id="WP_180139618.1">
    <property type="nucleotide sequence ID" value="NZ_CAADHO010000003.1"/>
</dbReference>